<dbReference type="InterPro" id="IPR001647">
    <property type="entry name" value="HTH_TetR"/>
</dbReference>
<dbReference type="SUPFAM" id="SSF46689">
    <property type="entry name" value="Homeodomain-like"/>
    <property type="match status" value="1"/>
</dbReference>
<accession>A0A3G4VD17</accession>
<dbReference type="InterPro" id="IPR039536">
    <property type="entry name" value="TetR_C_Proteobacteria"/>
</dbReference>
<reference evidence="4 5" key="1">
    <citation type="submission" date="2018-11" db="EMBL/GenBank/DDBJ databases">
        <title>Complete Genome Sequence of Vbrio mediterranei 117-T6: a Potential Pathogen Bacteria Isolated from the Conchocelis of Pyropia.</title>
        <authorList>
            <person name="Liu Q."/>
        </authorList>
    </citation>
    <scope>NUCLEOTIDE SEQUENCE [LARGE SCALE GENOMIC DNA]</scope>
    <source>
        <strain evidence="4 5">117-T6</strain>
    </source>
</reference>
<evidence type="ECO:0000256" key="2">
    <source>
        <dbReference type="ARBA" id="ARBA00023125"/>
    </source>
</evidence>
<dbReference type="AlphaFoldDB" id="A0A3G4VD17"/>
<dbReference type="PRINTS" id="PR00455">
    <property type="entry name" value="HTHTETR"/>
</dbReference>
<dbReference type="Pfam" id="PF14246">
    <property type="entry name" value="TetR_C_7"/>
    <property type="match status" value="1"/>
</dbReference>
<sequence length="203" mass="23013">MSKIEQNREKKRRAIMEGAQSIFLSEGYSMASMDAVASKAGVTKQTLYRYFPSKMDLFDATLRFIGESNNAQFSYYLKEPDTTHALLEFGYAFVRFHFSNDHLATLRLLIAEQAQAPEIVDRFFALGSDESDEQLKQFFETRFGVQNAGTLVDLWTGMLLAPRMSILLGRQDMDESEIRVHVASATTLLLDAIIENRECSKGN</sequence>
<name>A0A3G4VD17_9VIBR</name>
<dbReference type="EMBL" id="CP033577">
    <property type="protein sequence ID" value="AYV22657.1"/>
    <property type="molecule type" value="Genomic_DNA"/>
</dbReference>
<dbReference type="GO" id="GO:0000976">
    <property type="term" value="F:transcription cis-regulatory region binding"/>
    <property type="evidence" value="ECO:0007669"/>
    <property type="project" value="TreeGrafter"/>
</dbReference>
<evidence type="ECO:0000313" key="5">
    <source>
        <dbReference type="Proteomes" id="UP000279760"/>
    </source>
</evidence>
<dbReference type="Pfam" id="PF00440">
    <property type="entry name" value="TetR_N"/>
    <property type="match status" value="1"/>
</dbReference>
<dbReference type="PANTHER" id="PTHR30055:SF146">
    <property type="entry name" value="HTH-TYPE TRANSCRIPTIONAL DUAL REGULATOR CECR"/>
    <property type="match status" value="1"/>
</dbReference>
<evidence type="ECO:0000313" key="4">
    <source>
        <dbReference type="EMBL" id="AYV22657.1"/>
    </source>
</evidence>
<dbReference type="PROSITE" id="PS50977">
    <property type="entry name" value="HTH_TETR_2"/>
    <property type="match status" value="1"/>
</dbReference>
<dbReference type="RefSeq" id="WP_124940999.1">
    <property type="nucleotide sequence ID" value="NZ_CP033577.1"/>
</dbReference>
<dbReference type="Gene3D" id="1.10.357.10">
    <property type="entry name" value="Tetracycline Repressor, domain 2"/>
    <property type="match status" value="1"/>
</dbReference>
<dbReference type="PANTHER" id="PTHR30055">
    <property type="entry name" value="HTH-TYPE TRANSCRIPTIONAL REGULATOR RUTR"/>
    <property type="match status" value="1"/>
</dbReference>
<proteinExistence type="predicted"/>
<keyword evidence="2" id="KW-0238">DNA-binding</keyword>
<gene>
    <name evidence="4" type="ORF">ECB94_15990</name>
</gene>
<organism evidence="4 5">
    <name type="scientific">Vibrio mediterranei</name>
    <dbReference type="NCBI Taxonomy" id="689"/>
    <lineage>
        <taxon>Bacteria</taxon>
        <taxon>Pseudomonadati</taxon>
        <taxon>Pseudomonadota</taxon>
        <taxon>Gammaproteobacteria</taxon>
        <taxon>Vibrionales</taxon>
        <taxon>Vibrionaceae</taxon>
        <taxon>Vibrio</taxon>
    </lineage>
</organism>
<dbReference type="FunFam" id="1.10.10.60:FF:000141">
    <property type="entry name" value="TetR family transcriptional regulator"/>
    <property type="match status" value="1"/>
</dbReference>
<dbReference type="GeneID" id="64085796"/>
<keyword evidence="1" id="KW-0805">Transcription regulation</keyword>
<dbReference type="Proteomes" id="UP000279760">
    <property type="component" value="Chromosome 1"/>
</dbReference>
<dbReference type="InterPro" id="IPR050109">
    <property type="entry name" value="HTH-type_TetR-like_transc_reg"/>
</dbReference>
<evidence type="ECO:0000256" key="1">
    <source>
        <dbReference type="ARBA" id="ARBA00023015"/>
    </source>
</evidence>
<protein>
    <submittedName>
        <fullName evidence="4">TetR/AcrR family transcriptional regulator</fullName>
    </submittedName>
</protein>
<dbReference type="GO" id="GO:0003700">
    <property type="term" value="F:DNA-binding transcription factor activity"/>
    <property type="evidence" value="ECO:0007669"/>
    <property type="project" value="TreeGrafter"/>
</dbReference>
<dbReference type="InterPro" id="IPR009057">
    <property type="entry name" value="Homeodomain-like_sf"/>
</dbReference>
<keyword evidence="3" id="KW-0804">Transcription</keyword>
<evidence type="ECO:0000256" key="3">
    <source>
        <dbReference type="ARBA" id="ARBA00023163"/>
    </source>
</evidence>